<keyword evidence="2" id="KW-1185">Reference proteome</keyword>
<dbReference type="EMBL" id="SFCI01001100">
    <property type="protein sequence ID" value="TFY76766.1"/>
    <property type="molecule type" value="Genomic_DNA"/>
</dbReference>
<sequence>MEQLPPAYIVSTKKQARRTPELYYSIAVSDDTLYNYAIKHDLIPNLGFATPLRVDTVACYGLFAS</sequence>
<gene>
    <name evidence="1" type="ORF">EWM64_g7245</name>
</gene>
<proteinExistence type="predicted"/>
<dbReference type="AlphaFoldDB" id="A0A4Y9ZPE5"/>
<organism evidence="1 2">
    <name type="scientific">Hericium alpestre</name>
    <dbReference type="NCBI Taxonomy" id="135208"/>
    <lineage>
        <taxon>Eukaryota</taxon>
        <taxon>Fungi</taxon>
        <taxon>Dikarya</taxon>
        <taxon>Basidiomycota</taxon>
        <taxon>Agaricomycotina</taxon>
        <taxon>Agaricomycetes</taxon>
        <taxon>Russulales</taxon>
        <taxon>Hericiaceae</taxon>
        <taxon>Hericium</taxon>
    </lineage>
</organism>
<dbReference type="Proteomes" id="UP000298061">
    <property type="component" value="Unassembled WGS sequence"/>
</dbReference>
<protein>
    <submittedName>
        <fullName evidence="1">Uncharacterized protein</fullName>
    </submittedName>
</protein>
<evidence type="ECO:0000313" key="2">
    <source>
        <dbReference type="Proteomes" id="UP000298061"/>
    </source>
</evidence>
<comment type="caution">
    <text evidence="1">The sequence shown here is derived from an EMBL/GenBank/DDBJ whole genome shotgun (WGS) entry which is preliminary data.</text>
</comment>
<evidence type="ECO:0000313" key="1">
    <source>
        <dbReference type="EMBL" id="TFY76766.1"/>
    </source>
</evidence>
<accession>A0A4Y9ZPE5</accession>
<name>A0A4Y9ZPE5_9AGAM</name>
<reference evidence="1 2" key="1">
    <citation type="submission" date="2019-02" db="EMBL/GenBank/DDBJ databases">
        <title>Genome sequencing of the rare red list fungi Hericium alpestre (H. flagellum).</title>
        <authorList>
            <person name="Buettner E."/>
            <person name="Kellner H."/>
        </authorList>
    </citation>
    <scope>NUCLEOTIDE SEQUENCE [LARGE SCALE GENOMIC DNA]</scope>
    <source>
        <strain evidence="1 2">DSM 108284</strain>
    </source>
</reference>